<organism evidence="2 3">
    <name type="scientific">Magallana gigas</name>
    <name type="common">Pacific oyster</name>
    <name type="synonym">Crassostrea gigas</name>
    <dbReference type="NCBI Taxonomy" id="29159"/>
    <lineage>
        <taxon>Eukaryota</taxon>
        <taxon>Metazoa</taxon>
        <taxon>Spiralia</taxon>
        <taxon>Lophotrochozoa</taxon>
        <taxon>Mollusca</taxon>
        <taxon>Bivalvia</taxon>
        <taxon>Autobranchia</taxon>
        <taxon>Pteriomorphia</taxon>
        <taxon>Ostreida</taxon>
        <taxon>Ostreoidea</taxon>
        <taxon>Ostreidae</taxon>
        <taxon>Magallana</taxon>
    </lineage>
</organism>
<proteinExistence type="predicted"/>
<feature type="region of interest" description="Disordered" evidence="1">
    <location>
        <begin position="139"/>
        <end position="188"/>
    </location>
</feature>
<protein>
    <submittedName>
        <fullName evidence="2">Uncharacterized protein</fullName>
    </submittedName>
</protein>
<dbReference type="AlphaFoldDB" id="A0A8W8L7E1"/>
<dbReference type="Proteomes" id="UP000005408">
    <property type="component" value="Unassembled WGS sequence"/>
</dbReference>
<name>A0A8W8L7E1_MAGGI</name>
<feature type="compositionally biased region" description="Polar residues" evidence="1">
    <location>
        <begin position="172"/>
        <end position="182"/>
    </location>
</feature>
<dbReference type="EnsemblMetazoa" id="G26815.1">
    <property type="protein sequence ID" value="G26815.1:cds"/>
    <property type="gene ID" value="G26815"/>
</dbReference>
<evidence type="ECO:0000313" key="2">
    <source>
        <dbReference type="EnsemblMetazoa" id="G26815.1:cds"/>
    </source>
</evidence>
<evidence type="ECO:0000256" key="1">
    <source>
        <dbReference type="SAM" id="MobiDB-lite"/>
    </source>
</evidence>
<feature type="compositionally biased region" description="Polar residues" evidence="1">
    <location>
        <begin position="139"/>
        <end position="165"/>
    </location>
</feature>
<sequence>MTVIQVATTDSRKMLSRLLFCGWVFGPNCRATCPYPNYGHWCTERCECPKDQCDVSEGCKLISLQPNTASPITDKPLDFYFVDGTCKPCEPGFFGPNCRASCPYPNYGHRCTERCECPKDQCDVSEGCKQYSLQLNTATNSTPDPNPNKQVTHTGKYNVNTGQTANEDDLSDNSGADSQTSDKPLGKSLFYHQHRLRSFL</sequence>
<reference evidence="2" key="1">
    <citation type="submission" date="2022-08" db="UniProtKB">
        <authorList>
            <consortium name="EnsemblMetazoa"/>
        </authorList>
    </citation>
    <scope>IDENTIFICATION</scope>
    <source>
        <strain evidence="2">05x7-T-G4-1.051#20</strain>
    </source>
</reference>
<keyword evidence="3" id="KW-1185">Reference proteome</keyword>
<dbReference type="Gene3D" id="2.170.300.10">
    <property type="entry name" value="Tie2 ligand-binding domain superfamily"/>
    <property type="match status" value="1"/>
</dbReference>
<evidence type="ECO:0000313" key="3">
    <source>
        <dbReference type="Proteomes" id="UP000005408"/>
    </source>
</evidence>
<accession>A0A8W8L7E1</accession>